<accession>A0A6M5UN21</accession>
<dbReference type="Proteomes" id="UP000451354">
    <property type="component" value="Plasmid pCPRO01"/>
</dbReference>
<keyword evidence="2" id="KW-1185">Reference proteome</keyword>
<dbReference type="AlphaFoldDB" id="A0A6M5UN21"/>
<dbReference type="EMBL" id="CP052758">
    <property type="protein sequence ID" value="QJW38795.1"/>
    <property type="molecule type" value="Genomic_DNA"/>
</dbReference>
<gene>
    <name evidence="1" type="ORF">FIC82_020665</name>
</gene>
<keyword evidence="1" id="KW-0614">Plasmid</keyword>
<protein>
    <submittedName>
        <fullName evidence="1">Uncharacterized protein</fullName>
    </submittedName>
</protein>
<organism evidence="1 2">
    <name type="scientific">Cellulosimicrobium protaetiae</name>
    <dbReference type="NCBI Taxonomy" id="2587808"/>
    <lineage>
        <taxon>Bacteria</taxon>
        <taxon>Bacillati</taxon>
        <taxon>Actinomycetota</taxon>
        <taxon>Actinomycetes</taxon>
        <taxon>Micrococcales</taxon>
        <taxon>Promicromonosporaceae</taxon>
        <taxon>Cellulosimicrobium</taxon>
    </lineage>
</organism>
<reference evidence="1 2" key="1">
    <citation type="journal article" date="2022" name="Int. J. Syst. Evol. Microbiol.">
        <title>Cellulosimicrobium protaetiae sp. nov., isolated from the gut of the larva of Protaetia brevitarsis seulensis.</title>
        <authorList>
            <person name="Le Han H."/>
            <person name="Nguyen T.T.H."/>
            <person name="Li Z."/>
            <person name="Shin N.R."/>
            <person name="Kim S.G."/>
        </authorList>
    </citation>
    <scope>NUCLEOTIDE SEQUENCE [LARGE SCALE GENOMIC DNA]</scope>
    <source>
        <strain evidence="1 2">BI34</strain>
    </source>
</reference>
<name>A0A6M5UN21_9MICO</name>
<dbReference type="KEGG" id="cprt:FIC82_020665"/>
<geneLocation type="plasmid" evidence="1 2">
    <name>pCPRO01</name>
</geneLocation>
<proteinExistence type="predicted"/>
<evidence type="ECO:0000313" key="1">
    <source>
        <dbReference type="EMBL" id="QJW38795.1"/>
    </source>
</evidence>
<sequence length="232" mass="25238">MTNTNEITTAPTPTWSIDLIGRPAIRDGAMTAITAVRGEHIYTADTPGVAHAATELVPLPVLGEHVRTSSGTVGYWIGRLDDEPVPEGIVRALLLSDELSRTFDIAATDIDARTVVDGRASEGERAALGALLGAHLAHRSTIRRHRQWIDALTDDAHVHADDNSLCERFDDFMEEHGLARRARDYDLRVQVTATLYLTRNAASLDAAIDTLDGDTLLAALAADDLEWDAEEH</sequence>
<evidence type="ECO:0000313" key="2">
    <source>
        <dbReference type="Proteomes" id="UP000451354"/>
    </source>
</evidence>
<dbReference type="RefSeq" id="WP_154800737.1">
    <property type="nucleotide sequence ID" value="NZ_CP052758.1"/>
</dbReference>
<dbReference type="OrthoDB" id="4730062at2"/>